<keyword evidence="2" id="KW-0645">Protease</keyword>
<keyword evidence="2" id="KW-0378">Hydrolase</keyword>
<comment type="caution">
    <text evidence="2">The sequence shown here is derived from an EMBL/GenBank/DDBJ whole genome shotgun (WGS) entry which is preliminary data.</text>
</comment>
<evidence type="ECO:0000313" key="3">
    <source>
        <dbReference type="Proteomes" id="UP001596422"/>
    </source>
</evidence>
<feature type="domain" description="Retropepsin-like aspartic endopeptidase" evidence="1">
    <location>
        <begin position="2"/>
        <end position="135"/>
    </location>
</feature>
<accession>A0ABW2A141</accession>
<name>A0ABW2A141_9GAMM</name>
<proteinExistence type="predicted"/>
<evidence type="ECO:0000259" key="1">
    <source>
        <dbReference type="Pfam" id="PF05618"/>
    </source>
</evidence>
<dbReference type="GO" id="GO:0006508">
    <property type="term" value="P:proteolysis"/>
    <property type="evidence" value="ECO:0007669"/>
    <property type="project" value="UniProtKB-KW"/>
</dbReference>
<keyword evidence="3" id="KW-1185">Reference proteome</keyword>
<dbReference type="InterPro" id="IPR008503">
    <property type="entry name" value="Asp_endopeptidase"/>
</dbReference>
<dbReference type="PANTHER" id="PTHR38037">
    <property type="entry name" value="ZN_PROTEASE DOMAIN-CONTAINING PROTEIN"/>
    <property type="match status" value="1"/>
</dbReference>
<evidence type="ECO:0000313" key="2">
    <source>
        <dbReference type="EMBL" id="MFC6671210.1"/>
    </source>
</evidence>
<dbReference type="Proteomes" id="UP001596422">
    <property type="component" value="Unassembled WGS sequence"/>
</dbReference>
<dbReference type="GO" id="GO:0008233">
    <property type="term" value="F:peptidase activity"/>
    <property type="evidence" value="ECO:0007669"/>
    <property type="project" value="UniProtKB-KW"/>
</dbReference>
<dbReference type="InterPro" id="IPR021109">
    <property type="entry name" value="Peptidase_aspartic_dom_sf"/>
</dbReference>
<sequence length="146" mass="16354">MIVGASEEVWLETVDRVFLARVDTGATTSSLSAQDITVFERDGDKWVRFTLAHDSVEEALEVESPLVRYVRIKQASAAKPERRPVVALTLRLGPLTEKAEFTLTDRSEMEFPVLLGREFLQDIVVVDIARDRIQASPARRNGGEAR</sequence>
<gene>
    <name evidence="2" type="ORF">ACFQDL_14860</name>
</gene>
<dbReference type="Pfam" id="PF05618">
    <property type="entry name" value="Zn_protease"/>
    <property type="match status" value="1"/>
</dbReference>
<dbReference type="PANTHER" id="PTHR38037:SF2">
    <property type="entry name" value="ATP-DEPENDENT ZINC PROTEASE DOMAIN-CONTAINING PROTEIN-RELATED"/>
    <property type="match status" value="1"/>
</dbReference>
<dbReference type="SUPFAM" id="SSF50630">
    <property type="entry name" value="Acid proteases"/>
    <property type="match status" value="1"/>
</dbReference>
<reference evidence="3" key="1">
    <citation type="journal article" date="2019" name="Int. J. Syst. Evol. Microbiol.">
        <title>The Global Catalogue of Microorganisms (GCM) 10K type strain sequencing project: providing services to taxonomists for standard genome sequencing and annotation.</title>
        <authorList>
            <consortium name="The Broad Institute Genomics Platform"/>
            <consortium name="The Broad Institute Genome Sequencing Center for Infectious Disease"/>
            <person name="Wu L."/>
            <person name="Ma J."/>
        </authorList>
    </citation>
    <scope>NUCLEOTIDE SEQUENCE [LARGE SCALE GENOMIC DNA]</scope>
    <source>
        <strain evidence="3">NBRC 111756</strain>
    </source>
</reference>
<dbReference type="Gene3D" id="2.40.70.10">
    <property type="entry name" value="Acid Proteases"/>
    <property type="match status" value="1"/>
</dbReference>
<protein>
    <submittedName>
        <fullName evidence="2">ATP-dependent zinc protease</fullName>
    </submittedName>
</protein>
<organism evidence="2 3">
    <name type="scientific">Marinobacterium aestuariivivens</name>
    <dbReference type="NCBI Taxonomy" id="1698799"/>
    <lineage>
        <taxon>Bacteria</taxon>
        <taxon>Pseudomonadati</taxon>
        <taxon>Pseudomonadota</taxon>
        <taxon>Gammaproteobacteria</taxon>
        <taxon>Oceanospirillales</taxon>
        <taxon>Oceanospirillaceae</taxon>
        <taxon>Marinobacterium</taxon>
    </lineage>
</organism>
<dbReference type="EMBL" id="JBHSWE010000001">
    <property type="protein sequence ID" value="MFC6671210.1"/>
    <property type="molecule type" value="Genomic_DNA"/>
</dbReference>
<dbReference type="RefSeq" id="WP_379913103.1">
    <property type="nucleotide sequence ID" value="NZ_JBHSWE010000001.1"/>
</dbReference>